<dbReference type="Gene3D" id="2.40.50.140">
    <property type="entry name" value="Nucleic acid-binding proteins"/>
    <property type="match status" value="1"/>
</dbReference>
<gene>
    <name evidence="7" type="ORF">SAMN02910451_00411</name>
</gene>
<accession>A0A1G5AX59</accession>
<dbReference type="GO" id="GO:0006364">
    <property type="term" value="P:rRNA processing"/>
    <property type="evidence" value="ECO:0007669"/>
    <property type="project" value="TreeGrafter"/>
</dbReference>
<keyword evidence="2" id="KW-0479">Metal-binding</keyword>
<dbReference type="SUPFAM" id="SSF50249">
    <property type="entry name" value="Nucleic acid-binding proteins"/>
    <property type="match status" value="1"/>
</dbReference>
<dbReference type="GO" id="GO:0005737">
    <property type="term" value="C:cytoplasm"/>
    <property type="evidence" value="ECO:0007669"/>
    <property type="project" value="TreeGrafter"/>
</dbReference>
<dbReference type="InterPro" id="IPR003029">
    <property type="entry name" value="S1_domain"/>
</dbReference>
<dbReference type="Proteomes" id="UP000183047">
    <property type="component" value="Unassembled WGS sequence"/>
</dbReference>
<dbReference type="Pfam" id="PF10150">
    <property type="entry name" value="RNase_E_G"/>
    <property type="match status" value="1"/>
</dbReference>
<keyword evidence="3" id="KW-0378">Hydrolase</keyword>
<dbReference type="GO" id="GO:0016787">
    <property type="term" value="F:hydrolase activity"/>
    <property type="evidence" value="ECO:0007669"/>
    <property type="project" value="UniProtKB-KW"/>
</dbReference>
<dbReference type="PROSITE" id="PS50126">
    <property type="entry name" value="S1"/>
    <property type="match status" value="1"/>
</dbReference>
<evidence type="ECO:0000256" key="5">
    <source>
        <dbReference type="ARBA" id="ARBA00022884"/>
    </source>
</evidence>
<comment type="cofactor">
    <cofactor evidence="1">
        <name>Mg(2+)</name>
        <dbReference type="ChEBI" id="CHEBI:18420"/>
    </cofactor>
</comment>
<organism evidence="7 8">
    <name type="scientific">Butyrivibrio hungatei</name>
    <dbReference type="NCBI Taxonomy" id="185008"/>
    <lineage>
        <taxon>Bacteria</taxon>
        <taxon>Bacillati</taxon>
        <taxon>Bacillota</taxon>
        <taxon>Clostridia</taxon>
        <taxon>Lachnospirales</taxon>
        <taxon>Lachnospiraceae</taxon>
        <taxon>Butyrivibrio</taxon>
    </lineage>
</organism>
<reference evidence="8" key="1">
    <citation type="submission" date="2016-10" db="EMBL/GenBank/DDBJ databases">
        <authorList>
            <person name="Varghese N."/>
            <person name="Submissions S."/>
        </authorList>
    </citation>
    <scope>NUCLEOTIDE SEQUENCE [LARGE SCALE GENOMIC DNA]</scope>
    <source>
        <strain evidence="8">XBD2006</strain>
    </source>
</reference>
<dbReference type="EMBL" id="FMUR01000004">
    <property type="protein sequence ID" value="SCX82458.1"/>
    <property type="molecule type" value="Genomic_DNA"/>
</dbReference>
<dbReference type="GO" id="GO:0046872">
    <property type="term" value="F:metal ion binding"/>
    <property type="evidence" value="ECO:0007669"/>
    <property type="project" value="UniProtKB-KW"/>
</dbReference>
<name>A0A1G5AX59_9FIRM</name>
<keyword evidence="4" id="KW-0460">Magnesium</keyword>
<dbReference type="InterPro" id="IPR004659">
    <property type="entry name" value="RNase_E/G"/>
</dbReference>
<dbReference type="InterPro" id="IPR019307">
    <property type="entry name" value="RNA-bd_AU-1/RNase_E/G"/>
</dbReference>
<keyword evidence="8" id="KW-1185">Reference proteome</keyword>
<evidence type="ECO:0000256" key="2">
    <source>
        <dbReference type="ARBA" id="ARBA00022723"/>
    </source>
</evidence>
<dbReference type="PANTHER" id="PTHR30001">
    <property type="entry name" value="RIBONUCLEASE"/>
    <property type="match status" value="1"/>
</dbReference>
<dbReference type="GO" id="GO:0003723">
    <property type="term" value="F:RNA binding"/>
    <property type="evidence" value="ECO:0007669"/>
    <property type="project" value="UniProtKB-KW"/>
</dbReference>
<keyword evidence="5" id="KW-0694">RNA-binding</keyword>
<dbReference type="InterPro" id="IPR012340">
    <property type="entry name" value="NA-bd_OB-fold"/>
</dbReference>
<evidence type="ECO:0000256" key="4">
    <source>
        <dbReference type="ARBA" id="ARBA00022842"/>
    </source>
</evidence>
<evidence type="ECO:0000313" key="8">
    <source>
        <dbReference type="Proteomes" id="UP000183047"/>
    </source>
</evidence>
<proteinExistence type="predicted"/>
<sequence>MSEIIISEYLNTPVVTAFIGNKMEYLSFVRDNELGNIYVAKVDHIVKNINAAFVRYDKDKTGYLPLKNITGACVINRKFTSDDTLKNGDDVIVQVESEAVKTKKTKLTTNLSVSDNYVAVTLGKYGVGSSIKLSDDIRTFLSDKIKEDYENIMDAYHEKLSGATAGIIIRTQASEIEEEKAFNVIEDSFKSCLDELAKILSDGRNRTTYSCIHRSDNGSTAQHIENAEAFLKVRGESDYSVIEDTGIHGIRSAIDDLKHRKVWLKSGAYIIIEQLESFNAIDVNTGKAIKGKDDIAFKVNLEAVNEIFRQIRLRNLTGMILIDFINMDDDEKYEELIHKVKAFCKYEQVHTCFIDVTGLGIMELTRNKNDKTLKEILKDVEKAVDNSIYQ</sequence>
<dbReference type="OrthoDB" id="9804278at2"/>
<evidence type="ECO:0000259" key="6">
    <source>
        <dbReference type="PROSITE" id="PS50126"/>
    </source>
</evidence>
<dbReference type="PANTHER" id="PTHR30001:SF0">
    <property type="entry name" value="RIBONUCLEASE G"/>
    <property type="match status" value="1"/>
</dbReference>
<dbReference type="RefSeq" id="WP_074461215.1">
    <property type="nucleotide sequence ID" value="NZ_FMUR01000004.1"/>
</dbReference>
<evidence type="ECO:0000256" key="3">
    <source>
        <dbReference type="ARBA" id="ARBA00022801"/>
    </source>
</evidence>
<feature type="domain" description="S1 motif" evidence="6">
    <location>
        <begin position="35"/>
        <end position="110"/>
    </location>
</feature>
<evidence type="ECO:0000313" key="7">
    <source>
        <dbReference type="EMBL" id="SCX82458.1"/>
    </source>
</evidence>
<dbReference type="GO" id="GO:0004540">
    <property type="term" value="F:RNA nuclease activity"/>
    <property type="evidence" value="ECO:0007669"/>
    <property type="project" value="InterPro"/>
</dbReference>
<protein>
    <submittedName>
        <fullName evidence="7">Ribonuclease G</fullName>
    </submittedName>
</protein>
<evidence type="ECO:0000256" key="1">
    <source>
        <dbReference type="ARBA" id="ARBA00001946"/>
    </source>
</evidence>
<dbReference type="AlphaFoldDB" id="A0A1G5AX59"/>